<dbReference type="GO" id="GO:0033389">
    <property type="term" value="P:putrescine biosynthetic process from arginine, via agmatine"/>
    <property type="evidence" value="ECO:0007669"/>
    <property type="project" value="TreeGrafter"/>
</dbReference>
<dbReference type="PRINTS" id="PR00116">
    <property type="entry name" value="ARGINASE"/>
</dbReference>
<evidence type="ECO:0000256" key="3">
    <source>
        <dbReference type="PIRSR" id="PIRSR036979-1"/>
    </source>
</evidence>
<evidence type="ECO:0000313" key="6">
    <source>
        <dbReference type="Proteomes" id="UP001165289"/>
    </source>
</evidence>
<dbReference type="PIRSF" id="PIRSF036979">
    <property type="entry name" value="Arginase"/>
    <property type="match status" value="1"/>
</dbReference>
<dbReference type="Gene3D" id="3.40.800.10">
    <property type="entry name" value="Ureohydrolase domain"/>
    <property type="match status" value="1"/>
</dbReference>
<dbReference type="EMBL" id="JAKMXF010000111">
    <property type="protein sequence ID" value="KAI6657637.1"/>
    <property type="molecule type" value="Genomic_DNA"/>
</dbReference>
<dbReference type="PROSITE" id="PS51409">
    <property type="entry name" value="ARGINASE_2"/>
    <property type="match status" value="1"/>
</dbReference>
<comment type="similarity">
    <text evidence="4">Belongs to the arginase family.</text>
</comment>
<dbReference type="PANTHER" id="PTHR11358:SF26">
    <property type="entry name" value="GUANIDINO ACID HYDROLASE, MITOCHONDRIAL"/>
    <property type="match status" value="1"/>
</dbReference>
<dbReference type="SUPFAM" id="SSF52768">
    <property type="entry name" value="Arginase/deacetylase"/>
    <property type="match status" value="1"/>
</dbReference>
<proteinExistence type="inferred from homology"/>
<sequence length="359" mass="39455">MALSSYRLTRYLFISPVLSQYRIRNFSTKPPKYSEGPPPDSVLKPRYLSESSLIRAPYETDLSKVDVAMVGVPFDLALTHRPGTRFGPKELRVQSGNQLRAINQFTNVCPHSTALRVRDVGDVPIDTPFDIIGAHKCIEEFYTKLNLLGIIPISAGGDHSVSLPILRALGKNGPVGMVHIDAHADTGEAYQGFKFSHGSPFKIAVEDGVLDPKRTIQIGIRGTVSRTDYWQFSYDSGMRVMMMEEFYKMVHSSAGIQSVVDEIFRVCGKDQPTYLSFDIDAIDSTFAPGTGTPEIGGILPIEAQMLVRELTDLNLIGGDLVEVSPPYDPSGNTALLGAQLLFEISCVIVESLIKRKSLS</sequence>
<gene>
    <name evidence="5" type="ORF">LOD99_380</name>
</gene>
<dbReference type="Proteomes" id="UP001165289">
    <property type="component" value="Unassembled WGS sequence"/>
</dbReference>
<feature type="binding site" evidence="3">
    <location>
        <position position="159"/>
    </location>
    <ligand>
        <name>Mn(2+)</name>
        <dbReference type="ChEBI" id="CHEBI:29035"/>
        <label>1</label>
    </ligand>
</feature>
<name>A0AAV7K8L4_9METZ</name>
<dbReference type="InterPro" id="IPR006035">
    <property type="entry name" value="Ureohydrolase"/>
</dbReference>
<dbReference type="Pfam" id="PF00491">
    <property type="entry name" value="Arginase"/>
    <property type="match status" value="1"/>
</dbReference>
<evidence type="ECO:0000256" key="1">
    <source>
        <dbReference type="ARBA" id="ARBA00022723"/>
    </source>
</evidence>
<feature type="binding site" evidence="3">
    <location>
        <position position="278"/>
    </location>
    <ligand>
        <name>Mn(2+)</name>
        <dbReference type="ChEBI" id="CHEBI:29035"/>
        <label>1</label>
    </ligand>
</feature>
<keyword evidence="6" id="KW-1185">Reference proteome</keyword>
<evidence type="ECO:0000256" key="2">
    <source>
        <dbReference type="ARBA" id="ARBA00022801"/>
    </source>
</evidence>
<feature type="binding site" evidence="3">
    <location>
        <position position="280"/>
    </location>
    <ligand>
        <name>Mn(2+)</name>
        <dbReference type="ChEBI" id="CHEBI:29035"/>
        <label>1</label>
    </ligand>
</feature>
<dbReference type="AlphaFoldDB" id="A0AAV7K8L4"/>
<dbReference type="CDD" id="cd11592">
    <property type="entry name" value="Agmatinase_PAH"/>
    <property type="match status" value="1"/>
</dbReference>
<protein>
    <submittedName>
        <fullName evidence="5">Agmatinase</fullName>
    </submittedName>
</protein>
<accession>A0AAV7K8L4</accession>
<comment type="caution">
    <text evidence="5">The sequence shown here is derived from an EMBL/GenBank/DDBJ whole genome shotgun (WGS) entry which is preliminary data.</text>
</comment>
<dbReference type="GO" id="GO:0008783">
    <property type="term" value="F:agmatinase activity"/>
    <property type="evidence" value="ECO:0007669"/>
    <property type="project" value="TreeGrafter"/>
</dbReference>
<comment type="cofactor">
    <cofactor evidence="3">
        <name>Mn(2+)</name>
        <dbReference type="ChEBI" id="CHEBI:29035"/>
    </cofactor>
    <text evidence="3">Binds 2 manganese ions per subunit.</text>
</comment>
<feature type="binding site" evidence="3">
    <location>
        <position position="185"/>
    </location>
    <ligand>
        <name>Mn(2+)</name>
        <dbReference type="ChEBI" id="CHEBI:29035"/>
        <label>1</label>
    </ligand>
</feature>
<feature type="binding site" evidence="3">
    <location>
        <position position="183"/>
    </location>
    <ligand>
        <name>Mn(2+)</name>
        <dbReference type="ChEBI" id="CHEBI:29035"/>
        <label>1</label>
    </ligand>
</feature>
<reference evidence="5 6" key="1">
    <citation type="journal article" date="2023" name="BMC Biol.">
        <title>The compact genome of the sponge Oopsacas minuta (Hexactinellida) is lacking key metazoan core genes.</title>
        <authorList>
            <person name="Santini S."/>
            <person name="Schenkelaars Q."/>
            <person name="Jourda C."/>
            <person name="Duchesne M."/>
            <person name="Belahbib H."/>
            <person name="Rocher C."/>
            <person name="Selva M."/>
            <person name="Riesgo A."/>
            <person name="Vervoort M."/>
            <person name="Leys S.P."/>
            <person name="Kodjabachian L."/>
            <person name="Le Bivic A."/>
            <person name="Borchiellini C."/>
            <person name="Claverie J.M."/>
            <person name="Renard E."/>
        </authorList>
    </citation>
    <scope>NUCLEOTIDE SEQUENCE [LARGE SCALE GENOMIC DNA]</scope>
    <source>
        <strain evidence="5">SPO-2</strain>
    </source>
</reference>
<keyword evidence="2" id="KW-0378">Hydrolase</keyword>
<feature type="binding site" evidence="3">
    <location>
        <position position="181"/>
    </location>
    <ligand>
        <name>Mn(2+)</name>
        <dbReference type="ChEBI" id="CHEBI:29035"/>
        <label>1</label>
    </ligand>
</feature>
<evidence type="ECO:0000256" key="4">
    <source>
        <dbReference type="PROSITE-ProRule" id="PRU00742"/>
    </source>
</evidence>
<dbReference type="PANTHER" id="PTHR11358">
    <property type="entry name" value="ARGINASE/AGMATINASE"/>
    <property type="match status" value="1"/>
</dbReference>
<dbReference type="GO" id="GO:0046872">
    <property type="term" value="F:metal ion binding"/>
    <property type="evidence" value="ECO:0007669"/>
    <property type="project" value="UniProtKB-KW"/>
</dbReference>
<keyword evidence="3" id="KW-0464">Manganese</keyword>
<keyword evidence="1 3" id="KW-0479">Metal-binding</keyword>
<organism evidence="5 6">
    <name type="scientific">Oopsacas minuta</name>
    <dbReference type="NCBI Taxonomy" id="111878"/>
    <lineage>
        <taxon>Eukaryota</taxon>
        <taxon>Metazoa</taxon>
        <taxon>Porifera</taxon>
        <taxon>Hexactinellida</taxon>
        <taxon>Hexasterophora</taxon>
        <taxon>Lyssacinosida</taxon>
        <taxon>Leucopsacidae</taxon>
        <taxon>Oopsacas</taxon>
    </lineage>
</organism>
<evidence type="ECO:0000313" key="5">
    <source>
        <dbReference type="EMBL" id="KAI6657637.1"/>
    </source>
</evidence>
<dbReference type="InterPro" id="IPR023696">
    <property type="entry name" value="Ureohydrolase_dom_sf"/>
</dbReference>